<dbReference type="Proteomes" id="UP001201812">
    <property type="component" value="Unassembled WGS sequence"/>
</dbReference>
<keyword evidence="1" id="KW-0732">Signal</keyword>
<dbReference type="EMBL" id="JAKKPZ010000621">
    <property type="protein sequence ID" value="KAI1693499.1"/>
    <property type="molecule type" value="Genomic_DNA"/>
</dbReference>
<proteinExistence type="predicted"/>
<reference evidence="2" key="1">
    <citation type="submission" date="2022-01" db="EMBL/GenBank/DDBJ databases">
        <title>Genome Sequence Resource for Two Populations of Ditylenchus destructor, the Migratory Endoparasitic Phytonematode.</title>
        <authorList>
            <person name="Zhang H."/>
            <person name="Lin R."/>
            <person name="Xie B."/>
        </authorList>
    </citation>
    <scope>NUCLEOTIDE SEQUENCE</scope>
    <source>
        <strain evidence="2">BazhouSP</strain>
    </source>
</reference>
<evidence type="ECO:0000313" key="3">
    <source>
        <dbReference type="Proteomes" id="UP001201812"/>
    </source>
</evidence>
<accession>A0AAD4QW82</accession>
<sequence length="433" mass="50488">MERLLLYYVIITAFTYLVSGFDEMNEYSFINYKDKEDKKKSYCTPCKIFMEVVCAPPDTEYAPKCILFTFIPDNMICFVIGSFNDGLCWALTDETKQKGIEMHSYVANQGPAVMEMFNEELSPEEYNKFIARNGYSKLMPLDGHITGNESTENDRDIYEFGANIFQDQNKYPDIAKTVFYADVELKDETWPLFQHFFRLLMDPFIYIRSLILYSPKDVFTLLAGAMNPDRDRLQCKRLNIRLNGDTKKFVVWIKNHVRCNKCEIYLDIDSNYDEEMLDFFMTGAPCTSAIYVGRYDLSKVIVDLVQSKFGITPPYLVSKEQRLSKSCWRWWPPLGETIEEMPFDVREQLPVSKFVRFKSSELLVYNPIESNIDVLSISHVWENQKLTLTCAPNFVWNEEWAWMAAKAKYLKVLNGQGSISYLTQLTSGNCIRF</sequence>
<feature type="chain" id="PRO_5041929244" evidence="1">
    <location>
        <begin position="21"/>
        <end position="433"/>
    </location>
</feature>
<name>A0AAD4QW82_9BILA</name>
<evidence type="ECO:0000256" key="1">
    <source>
        <dbReference type="SAM" id="SignalP"/>
    </source>
</evidence>
<gene>
    <name evidence="2" type="ORF">DdX_20627</name>
</gene>
<organism evidence="2 3">
    <name type="scientific">Ditylenchus destructor</name>
    <dbReference type="NCBI Taxonomy" id="166010"/>
    <lineage>
        <taxon>Eukaryota</taxon>
        <taxon>Metazoa</taxon>
        <taxon>Ecdysozoa</taxon>
        <taxon>Nematoda</taxon>
        <taxon>Chromadorea</taxon>
        <taxon>Rhabditida</taxon>
        <taxon>Tylenchina</taxon>
        <taxon>Tylenchomorpha</taxon>
        <taxon>Sphaerularioidea</taxon>
        <taxon>Anguinidae</taxon>
        <taxon>Anguininae</taxon>
        <taxon>Ditylenchus</taxon>
    </lineage>
</organism>
<evidence type="ECO:0000313" key="2">
    <source>
        <dbReference type="EMBL" id="KAI1693499.1"/>
    </source>
</evidence>
<dbReference type="AlphaFoldDB" id="A0AAD4QW82"/>
<keyword evidence="3" id="KW-1185">Reference proteome</keyword>
<protein>
    <submittedName>
        <fullName evidence="2">Uncharacterized protein</fullName>
    </submittedName>
</protein>
<comment type="caution">
    <text evidence="2">The sequence shown here is derived from an EMBL/GenBank/DDBJ whole genome shotgun (WGS) entry which is preliminary data.</text>
</comment>
<feature type="signal peptide" evidence="1">
    <location>
        <begin position="1"/>
        <end position="20"/>
    </location>
</feature>